<accession>D0UZC9</accession>
<dbReference type="AlphaFoldDB" id="D0UZC9"/>
<protein>
    <submittedName>
        <fullName evidence="2">PCQ3_80</fullName>
    </submittedName>
</protein>
<evidence type="ECO:0000313" key="2">
    <source>
        <dbReference type="EMBL" id="ACX85581.1"/>
    </source>
</evidence>
<sequence length="233" mass="25402">MRAPRPRPGNRDPSATPRRRRRARRPARRRTGRAGAVPCRRSPDNGRGPAAAHSGRRADTAHPAPRRRAPAPPPTPAPHHHTSPPSRRPHRGRHPGDHRMTAPTPPVTVHADEALAARAAHSAEQIAGFLVLGQLDTIGRPDKLPHDLWPDHDPVVVQAVWDRALAVGYRAGLHASRPRFHRDALDRLRGQLEEAGWQAMAGRAATVTDLLAVTPVDDGLDAHAGMGVEEVLW</sequence>
<name>D0UZC9_9ACTN</name>
<dbReference type="EMBL" id="GQ983381">
    <property type="protein sequence ID" value="ACX85581.1"/>
    <property type="molecule type" value="Genomic_DNA"/>
</dbReference>
<reference evidence="2" key="1">
    <citation type="journal article" date="2010" name="J. Bacteriol.">
        <title>Characterization of the replication, transfer, and plasmid/lytic phage cycle of the Streptomyces plasmid-phage pZL12.</title>
        <authorList>
            <person name="Zhong L."/>
            <person name="Cheng Q."/>
            <person name="Tian X."/>
            <person name="Zhao L."/>
            <person name="Qin Z."/>
        </authorList>
    </citation>
    <scope>NUCLEOTIDE SEQUENCE</scope>
    <source>
        <strain evidence="2">W9</strain>
        <plasmid evidence="2">pCQ3</plasmid>
    </source>
</reference>
<organism evidence="2">
    <name type="scientific">Streptomyces sp. W9</name>
    <dbReference type="NCBI Taxonomy" id="682410"/>
    <lineage>
        <taxon>Bacteria</taxon>
        <taxon>Bacillati</taxon>
        <taxon>Actinomycetota</taxon>
        <taxon>Actinomycetes</taxon>
        <taxon>Kitasatosporales</taxon>
        <taxon>Streptomycetaceae</taxon>
        <taxon>Streptomyces</taxon>
    </lineage>
</organism>
<keyword evidence="2" id="KW-0614">Plasmid</keyword>
<geneLocation type="plasmid" evidence="2">
    <name>pCQ3</name>
</geneLocation>
<evidence type="ECO:0000256" key="1">
    <source>
        <dbReference type="SAM" id="MobiDB-lite"/>
    </source>
</evidence>
<feature type="region of interest" description="Disordered" evidence="1">
    <location>
        <begin position="1"/>
        <end position="104"/>
    </location>
</feature>
<proteinExistence type="predicted"/>
<feature type="compositionally biased region" description="Basic residues" evidence="1">
    <location>
        <begin position="17"/>
        <end position="32"/>
    </location>
</feature>
<feature type="compositionally biased region" description="Basic residues" evidence="1">
    <location>
        <begin position="78"/>
        <end position="93"/>
    </location>
</feature>
<gene>
    <name evidence="2" type="ORF">pCQ3.80</name>
</gene>